<accession>A0ABT9JW22</accession>
<dbReference type="InterPro" id="IPR050180">
    <property type="entry name" value="RNR_Ribonuclease"/>
</dbReference>
<dbReference type="InterPro" id="IPR012340">
    <property type="entry name" value="NA-bd_OB-fold"/>
</dbReference>
<proteinExistence type="predicted"/>
<dbReference type="SUPFAM" id="SSF50249">
    <property type="entry name" value="Nucleic acid-binding proteins"/>
    <property type="match status" value="1"/>
</dbReference>
<evidence type="ECO:0000313" key="3">
    <source>
        <dbReference type="Proteomes" id="UP001225906"/>
    </source>
</evidence>
<dbReference type="Proteomes" id="UP001225906">
    <property type="component" value="Unassembled WGS sequence"/>
</dbReference>
<gene>
    <name evidence="2" type="ORF">Q9291_12730</name>
</gene>
<dbReference type="PANTHER" id="PTHR23355:SF9">
    <property type="entry name" value="DIS3-LIKE EXONUCLEASE 2"/>
    <property type="match status" value="1"/>
</dbReference>
<dbReference type="SMART" id="SM00955">
    <property type="entry name" value="RNB"/>
    <property type="match status" value="1"/>
</dbReference>
<reference evidence="3" key="1">
    <citation type="journal article" date="2019" name="Int. J. Syst. Evol. Microbiol.">
        <title>The Global Catalogue of Microorganisms (GCM) 10K type strain sequencing project: providing services to taxonomists for standard genome sequencing and annotation.</title>
        <authorList>
            <consortium name="The Broad Institute Genomics Platform"/>
            <consortium name="The Broad Institute Genome Sequencing Center for Infectious Disease"/>
            <person name="Wu L."/>
            <person name="Ma J."/>
        </authorList>
    </citation>
    <scope>NUCLEOTIDE SEQUENCE [LARGE SCALE GENOMIC DNA]</scope>
    <source>
        <strain evidence="3">VKM B-3159</strain>
    </source>
</reference>
<dbReference type="Pfam" id="PF00773">
    <property type="entry name" value="RNB"/>
    <property type="match status" value="2"/>
</dbReference>
<dbReference type="EMBL" id="JAVCAP010000031">
    <property type="protein sequence ID" value="MDP8568716.1"/>
    <property type="molecule type" value="Genomic_DNA"/>
</dbReference>
<feature type="domain" description="RNB" evidence="1">
    <location>
        <begin position="234"/>
        <end position="505"/>
    </location>
</feature>
<keyword evidence="3" id="KW-1185">Reference proteome</keyword>
<dbReference type="PANTHER" id="PTHR23355">
    <property type="entry name" value="RIBONUCLEASE"/>
    <property type="match status" value="1"/>
</dbReference>
<name>A0ABT9JW22_9PROT</name>
<evidence type="ECO:0000313" key="2">
    <source>
        <dbReference type="EMBL" id="MDP8568716.1"/>
    </source>
</evidence>
<sequence length="654" mass="72534">MNVFYEEDGGFKIASIMTEADSSLQVESGTGKRSKIKVANVLMRFEGTLAGFMEAAQAEAETLDTGFLWECCSEPEFGFEALAEEYYGGKPSRQQAAAIALKLQSAPMYFYRKGKGRYKAAPEETLKAAMAGMEKKRQQAEFVAQMVEQLKAQQLPESMLAKLDQLLYAPDKNALEWKALDQAAAELKQLPIQVLFAAGALHSVHDYHLGAFLREYFPHGDVFPTFSLASLPEALPIAEVQAFSIDDSTTTEIDDALSVTVLANGNTQVGIHIAAPALGITAHEALDNEVMKRLSTVYMPGHKITMLPEAAIRPFSLDAGQTKPALSLYLEVAPDLTVVQQHSRLEQVHIVENLRHDTLEPYFNEQTLEADSGHPFWSKLVYLFRFAESLEKARGKYDPTRPPQVDYNFYVTDGLVRIINRQRGSPMDKLVAELMIAANSQWGAVLAEHGVPGIYRAQNGGKVYMTTKAEGHQGLGVAQYAWCTSPLRRAVDLINQRQLIAVLSLTPPTYPAGSDEIVGHMRNFDQTYNAYNEFQTRMERYWCLQYLIQENIAEVDATVWRENLVRLDGLPYMTKVHSLPAMKPGSKVRLTVQKVDTLLMELDCKFLRVLEEPAGAVVDERLDMADDMLAGDPAVVQEPEATAQIAVAGEAGNV</sequence>
<dbReference type="InterPro" id="IPR001900">
    <property type="entry name" value="RNase_II/R"/>
</dbReference>
<dbReference type="RefSeq" id="WP_306390461.1">
    <property type="nucleotide sequence ID" value="NZ_JAVCAP010000031.1"/>
</dbReference>
<evidence type="ECO:0000259" key="1">
    <source>
        <dbReference type="SMART" id="SM00955"/>
    </source>
</evidence>
<organism evidence="2 3">
    <name type="scientific">Methylophilus aquaticus</name>
    <dbReference type="NCBI Taxonomy" id="1971610"/>
    <lineage>
        <taxon>Bacteria</taxon>
        <taxon>Pseudomonadati</taxon>
        <taxon>Pseudomonadota</taxon>
        <taxon>Betaproteobacteria</taxon>
        <taxon>Nitrosomonadales</taxon>
        <taxon>Methylophilaceae</taxon>
        <taxon>Methylophilus</taxon>
    </lineage>
</organism>
<protein>
    <submittedName>
        <fullName evidence="2">RNB domain-containing ribonuclease</fullName>
    </submittedName>
</protein>
<comment type="caution">
    <text evidence="2">The sequence shown here is derived from an EMBL/GenBank/DDBJ whole genome shotgun (WGS) entry which is preliminary data.</text>
</comment>